<keyword evidence="2" id="KW-1133">Transmembrane helix</keyword>
<dbReference type="EMBL" id="QSON01000028">
    <property type="protein sequence ID" value="RGI95768.1"/>
    <property type="molecule type" value="Genomic_DNA"/>
</dbReference>
<dbReference type="Proteomes" id="UP000263014">
    <property type="component" value="Unassembled WGS sequence"/>
</dbReference>
<organism evidence="4 5">
    <name type="scientific">Hungatella hathewayi</name>
    <dbReference type="NCBI Taxonomy" id="154046"/>
    <lineage>
        <taxon>Bacteria</taxon>
        <taxon>Bacillati</taxon>
        <taxon>Bacillota</taxon>
        <taxon>Clostridia</taxon>
        <taxon>Lachnospirales</taxon>
        <taxon>Lachnospiraceae</taxon>
        <taxon>Hungatella</taxon>
    </lineage>
</organism>
<reference evidence="4 5" key="1">
    <citation type="submission" date="2018-08" db="EMBL/GenBank/DDBJ databases">
        <title>A genome reference for cultivated species of the human gut microbiota.</title>
        <authorList>
            <person name="Zou Y."/>
            <person name="Xue W."/>
            <person name="Luo G."/>
        </authorList>
    </citation>
    <scope>NUCLEOTIDE SEQUENCE [LARGE SCALE GENOMIC DNA]</scope>
    <source>
        <strain evidence="4 5">TM09-12</strain>
    </source>
</reference>
<evidence type="ECO:0000256" key="1">
    <source>
        <dbReference type="SAM" id="Coils"/>
    </source>
</evidence>
<evidence type="ECO:0000256" key="2">
    <source>
        <dbReference type="SAM" id="Phobius"/>
    </source>
</evidence>
<keyword evidence="1" id="KW-0175">Coiled coil</keyword>
<name>A0A374NX38_9FIRM</name>
<gene>
    <name evidence="3" type="ORF">CE91St55_67820</name>
    <name evidence="4" type="ORF">DXD79_31220</name>
</gene>
<keyword evidence="2" id="KW-0812">Transmembrane</keyword>
<sequence>MVKFDDRLANKVIKKEEFEQQQQKLRKKYDVEEEGIIRIEKKRLTEVLIKNITILIKTILGIIHILLSALGAICILYPDTRVAMYNVFKDLIQQAINLLGL</sequence>
<dbReference type="EMBL" id="BQNJ01000003">
    <property type="protein sequence ID" value="GKH04801.1"/>
    <property type="molecule type" value="Genomic_DNA"/>
</dbReference>
<comment type="caution">
    <text evidence="4">The sequence shown here is derived from an EMBL/GenBank/DDBJ whole genome shotgun (WGS) entry which is preliminary data.</text>
</comment>
<proteinExistence type="predicted"/>
<evidence type="ECO:0000313" key="5">
    <source>
        <dbReference type="Proteomes" id="UP000263014"/>
    </source>
</evidence>
<dbReference type="Proteomes" id="UP001055091">
    <property type="component" value="Unassembled WGS sequence"/>
</dbReference>
<reference evidence="3" key="2">
    <citation type="submission" date="2022-01" db="EMBL/GenBank/DDBJ databases">
        <title>Novel bile acid biosynthetic pathways are enriched in the microbiome of centenarians.</title>
        <authorList>
            <person name="Sato Y."/>
            <person name="Atarashi K."/>
            <person name="Plichta R.D."/>
            <person name="Arai Y."/>
            <person name="Sasajima S."/>
            <person name="Kearney M.S."/>
            <person name="Suda W."/>
            <person name="Takeshita K."/>
            <person name="Sasaki T."/>
            <person name="Okamoto S."/>
            <person name="Skelly N.A."/>
            <person name="Okamura Y."/>
            <person name="Vlamakis H."/>
            <person name="Li Y."/>
            <person name="Tanoue T."/>
            <person name="Takei H."/>
            <person name="Nittono H."/>
            <person name="Narushima S."/>
            <person name="Irie J."/>
            <person name="Itoh H."/>
            <person name="Moriya K."/>
            <person name="Sugiura Y."/>
            <person name="Suematsu M."/>
            <person name="Moritoki N."/>
            <person name="Shibata S."/>
            <person name="Littman R.D."/>
            <person name="Fischbach A.M."/>
            <person name="Uwamino Y."/>
            <person name="Inoue T."/>
            <person name="Honda A."/>
            <person name="Hattori M."/>
            <person name="Murai T."/>
            <person name="Xavier J.R."/>
            <person name="Hirose N."/>
            <person name="Honda K."/>
        </authorList>
    </citation>
    <scope>NUCLEOTIDE SEQUENCE</scope>
    <source>
        <strain evidence="3">CE91-St55</strain>
    </source>
</reference>
<protein>
    <submittedName>
        <fullName evidence="4">Uncharacterized protein</fullName>
    </submittedName>
</protein>
<evidence type="ECO:0000313" key="3">
    <source>
        <dbReference type="EMBL" id="GKH04801.1"/>
    </source>
</evidence>
<keyword evidence="2" id="KW-0472">Membrane</keyword>
<evidence type="ECO:0000313" key="4">
    <source>
        <dbReference type="EMBL" id="RGI95768.1"/>
    </source>
</evidence>
<dbReference type="AlphaFoldDB" id="A0A374NX38"/>
<accession>A0A374NX38</accession>
<feature type="transmembrane region" description="Helical" evidence="2">
    <location>
        <begin position="52"/>
        <end position="78"/>
    </location>
</feature>
<dbReference type="RefSeq" id="WP_118033334.1">
    <property type="nucleotide sequence ID" value="NZ_BQNJ01000003.1"/>
</dbReference>
<feature type="coiled-coil region" evidence="1">
    <location>
        <begin position="8"/>
        <end position="35"/>
    </location>
</feature>